<proteinExistence type="predicted"/>
<reference evidence="1 2" key="1">
    <citation type="journal article" date="2006" name="Science">
        <title>Phytophthora genome sequences uncover evolutionary origins and mechanisms of pathogenesis.</title>
        <authorList>
            <person name="Tyler B.M."/>
            <person name="Tripathy S."/>
            <person name="Zhang X."/>
            <person name="Dehal P."/>
            <person name="Jiang R.H."/>
            <person name="Aerts A."/>
            <person name="Arredondo F.D."/>
            <person name="Baxter L."/>
            <person name="Bensasson D."/>
            <person name="Beynon J.L."/>
            <person name="Chapman J."/>
            <person name="Damasceno C.M."/>
            <person name="Dorrance A.E."/>
            <person name="Dou D."/>
            <person name="Dickerman A.W."/>
            <person name="Dubchak I.L."/>
            <person name="Garbelotto M."/>
            <person name="Gijzen M."/>
            <person name="Gordon S.G."/>
            <person name="Govers F."/>
            <person name="Grunwald N.J."/>
            <person name="Huang W."/>
            <person name="Ivors K.L."/>
            <person name="Jones R.W."/>
            <person name="Kamoun S."/>
            <person name="Krampis K."/>
            <person name="Lamour K.H."/>
            <person name="Lee M.K."/>
            <person name="McDonald W.H."/>
            <person name="Medina M."/>
            <person name="Meijer H.J."/>
            <person name="Nordberg E.K."/>
            <person name="Maclean D.J."/>
            <person name="Ospina-Giraldo M.D."/>
            <person name="Morris P.F."/>
            <person name="Phuntumart V."/>
            <person name="Putnam N.H."/>
            <person name="Rash S."/>
            <person name="Rose J.K."/>
            <person name="Sakihama Y."/>
            <person name="Salamov A.A."/>
            <person name="Savidor A."/>
            <person name="Scheuring C.F."/>
            <person name="Smith B.M."/>
            <person name="Sobral B.W."/>
            <person name="Terry A."/>
            <person name="Torto-Alalibo T.A."/>
            <person name="Win J."/>
            <person name="Xu Z."/>
            <person name="Zhang H."/>
            <person name="Grigoriev I.V."/>
            <person name="Rokhsar D.S."/>
            <person name="Boore J.L."/>
        </authorList>
    </citation>
    <scope>NUCLEOTIDE SEQUENCE [LARGE SCALE GENOMIC DNA]</scope>
    <source>
        <strain evidence="1 2">P6497</strain>
    </source>
</reference>
<organism evidence="1 2">
    <name type="scientific">Phytophthora sojae (strain P6497)</name>
    <name type="common">Soybean stem and root rot agent</name>
    <name type="synonym">Phytophthora megasperma f. sp. glycines</name>
    <dbReference type="NCBI Taxonomy" id="1094619"/>
    <lineage>
        <taxon>Eukaryota</taxon>
        <taxon>Sar</taxon>
        <taxon>Stramenopiles</taxon>
        <taxon>Oomycota</taxon>
        <taxon>Peronosporomycetes</taxon>
        <taxon>Peronosporales</taxon>
        <taxon>Peronosporaceae</taxon>
        <taxon>Phytophthora</taxon>
    </lineage>
</organism>
<dbReference type="AlphaFoldDB" id="G5AEM9"/>
<dbReference type="Proteomes" id="UP000002640">
    <property type="component" value="Unassembled WGS sequence"/>
</dbReference>
<evidence type="ECO:0000313" key="1">
    <source>
        <dbReference type="EMBL" id="EGZ05669.1"/>
    </source>
</evidence>
<dbReference type="GeneID" id="20648174"/>
<dbReference type="InParanoid" id="G5AEM9"/>
<sequence length="155" mass="17155">MSAKALLASARKTGGMPDEVTFRQEFMRGIAVNTFETCAICPELPRVFPSSTPDRNERGRMVFFVGAMDRWGLEVLVDGQDSQDYTSGFAPGGRYAALEVDDYAVLDLRRNANGTIPAAVTLKEKVITVFFKLGDFSRCQCVLGMNKTRRDIDLS</sequence>
<dbReference type="EMBL" id="JH159165">
    <property type="protein sequence ID" value="EGZ05669.1"/>
    <property type="molecule type" value="Genomic_DNA"/>
</dbReference>
<name>G5AEM9_PHYSP</name>
<evidence type="ECO:0000313" key="2">
    <source>
        <dbReference type="Proteomes" id="UP000002640"/>
    </source>
</evidence>
<keyword evidence="2" id="KW-1185">Reference proteome</keyword>
<dbReference type="KEGG" id="psoj:PHYSODRAFT_341881"/>
<dbReference type="OMA" id="RCIFGFE"/>
<protein>
    <submittedName>
        <fullName evidence="1">Uncharacterized protein</fullName>
    </submittedName>
</protein>
<dbReference type="RefSeq" id="XP_009538530.1">
    <property type="nucleotide sequence ID" value="XM_009540235.1"/>
</dbReference>
<accession>G5AEM9</accession>
<gene>
    <name evidence="1" type="ORF">PHYSODRAFT_341881</name>
</gene>